<name>A0AAN9SDB1_PSOTE</name>
<dbReference type="GO" id="GO:0006006">
    <property type="term" value="P:glucose metabolic process"/>
    <property type="evidence" value="ECO:0007669"/>
    <property type="project" value="TreeGrafter"/>
</dbReference>
<feature type="transmembrane region" description="Helical" evidence="4">
    <location>
        <begin position="70"/>
        <end position="88"/>
    </location>
</feature>
<sequence length="434" mass="47832">MILTVASSLKPEIAKCALLIVTLSLTHCHGHCISFTPFIILLLLPLNLFLSLHINHWLTLGYTIFLCKKMTKIFVLLLCLLLAASGSVNCSVEKDKIQIFELKKGDLSLKVSNWGASILSLLLPDKNGKLGDVVLGYESVKDYTNDTTYFGAIVGRVANRIGGAQFTLDGVHYKLVANEGNNTLHGGARGFSDVLWKVKRYQREGPSPSITFSYHSVDGEQGFPGDLIVTVSYILTGKNQLIILMKGKALNKPTPVNLANHAYWNLGGHNSGNILNEAVQIFGSKITLVDSKLIPTGKFASVKGTAYDFLKPQIVGSRINQLAETKGYDINYVLDGEKKIKLAAIVQDKKSGRVLQLYTNAPGLQFYTGNYVKDQKGKDGYVYQSHAGLCLESQAFPDSVNHPNFPSTIVTPEKPYKHYMLFKFSTKYPYISSK</sequence>
<proteinExistence type="inferred from homology"/>
<dbReference type="PANTHER" id="PTHR10091">
    <property type="entry name" value="ALDOSE-1-EPIMERASE"/>
    <property type="match status" value="1"/>
</dbReference>
<evidence type="ECO:0000313" key="6">
    <source>
        <dbReference type="Proteomes" id="UP001386955"/>
    </source>
</evidence>
<dbReference type="InterPro" id="IPR047215">
    <property type="entry name" value="Galactose_mutarotase-like"/>
</dbReference>
<dbReference type="NCBIfam" id="NF008277">
    <property type="entry name" value="PRK11055.1"/>
    <property type="match status" value="1"/>
</dbReference>
<keyword evidence="6" id="KW-1185">Reference proteome</keyword>
<dbReference type="GO" id="GO:0004034">
    <property type="term" value="F:aldose 1-epimerase activity"/>
    <property type="evidence" value="ECO:0007669"/>
    <property type="project" value="TreeGrafter"/>
</dbReference>
<dbReference type="CDD" id="cd09019">
    <property type="entry name" value="galactose_mutarotase_like"/>
    <property type="match status" value="1"/>
</dbReference>
<comment type="similarity">
    <text evidence="1">Belongs to the aldose epimerase family.</text>
</comment>
<organism evidence="5 6">
    <name type="scientific">Psophocarpus tetragonolobus</name>
    <name type="common">Winged bean</name>
    <name type="synonym">Dolichos tetragonolobus</name>
    <dbReference type="NCBI Taxonomy" id="3891"/>
    <lineage>
        <taxon>Eukaryota</taxon>
        <taxon>Viridiplantae</taxon>
        <taxon>Streptophyta</taxon>
        <taxon>Embryophyta</taxon>
        <taxon>Tracheophyta</taxon>
        <taxon>Spermatophyta</taxon>
        <taxon>Magnoliopsida</taxon>
        <taxon>eudicotyledons</taxon>
        <taxon>Gunneridae</taxon>
        <taxon>Pentapetalae</taxon>
        <taxon>rosids</taxon>
        <taxon>fabids</taxon>
        <taxon>Fabales</taxon>
        <taxon>Fabaceae</taxon>
        <taxon>Papilionoideae</taxon>
        <taxon>50 kb inversion clade</taxon>
        <taxon>NPAAA clade</taxon>
        <taxon>indigoferoid/millettioid clade</taxon>
        <taxon>Phaseoleae</taxon>
        <taxon>Psophocarpus</taxon>
    </lineage>
</organism>
<evidence type="ECO:0000256" key="1">
    <source>
        <dbReference type="ARBA" id="ARBA00006206"/>
    </source>
</evidence>
<keyword evidence="4" id="KW-0812">Transmembrane</keyword>
<dbReference type="GO" id="GO:0030246">
    <property type="term" value="F:carbohydrate binding"/>
    <property type="evidence" value="ECO:0007669"/>
    <property type="project" value="InterPro"/>
</dbReference>
<feature type="transmembrane region" description="Helical" evidence="4">
    <location>
        <begin position="38"/>
        <end position="58"/>
    </location>
</feature>
<dbReference type="InterPro" id="IPR011013">
    <property type="entry name" value="Gal_mutarotase_sf_dom"/>
</dbReference>
<evidence type="ECO:0000256" key="3">
    <source>
        <dbReference type="ARBA" id="ARBA00023277"/>
    </source>
</evidence>
<dbReference type="InterPro" id="IPR008183">
    <property type="entry name" value="Aldose_1/G6P_1-epimerase"/>
</dbReference>
<dbReference type="FunFam" id="2.70.98.10:FF:000008">
    <property type="entry name" value="Aldose 1-epimerase"/>
    <property type="match status" value="1"/>
</dbReference>
<gene>
    <name evidence="5" type="ORF">VNO78_15047</name>
</gene>
<evidence type="ECO:0000256" key="2">
    <source>
        <dbReference type="ARBA" id="ARBA00023235"/>
    </source>
</evidence>
<dbReference type="Gene3D" id="2.70.98.10">
    <property type="match status" value="1"/>
</dbReference>
<dbReference type="Pfam" id="PF01263">
    <property type="entry name" value="Aldose_epim"/>
    <property type="match status" value="1"/>
</dbReference>
<accession>A0AAN9SDB1</accession>
<keyword evidence="2" id="KW-0413">Isomerase</keyword>
<dbReference type="GO" id="GO:0033499">
    <property type="term" value="P:galactose catabolic process via UDP-galactose, Leloir pathway"/>
    <property type="evidence" value="ECO:0007669"/>
    <property type="project" value="TreeGrafter"/>
</dbReference>
<keyword evidence="4" id="KW-0472">Membrane</keyword>
<evidence type="ECO:0000256" key="4">
    <source>
        <dbReference type="SAM" id="Phobius"/>
    </source>
</evidence>
<protein>
    <recommendedName>
        <fullName evidence="7">Aldose 1-epimerase</fullName>
    </recommendedName>
</protein>
<dbReference type="SUPFAM" id="SSF74650">
    <property type="entry name" value="Galactose mutarotase-like"/>
    <property type="match status" value="1"/>
</dbReference>
<dbReference type="InterPro" id="IPR014718">
    <property type="entry name" value="GH-type_carb-bd"/>
</dbReference>
<keyword evidence="4" id="KW-1133">Transmembrane helix</keyword>
<evidence type="ECO:0000313" key="5">
    <source>
        <dbReference type="EMBL" id="KAK7394518.1"/>
    </source>
</evidence>
<dbReference type="EMBL" id="JAYMYS010000004">
    <property type="protein sequence ID" value="KAK7394518.1"/>
    <property type="molecule type" value="Genomic_DNA"/>
</dbReference>
<dbReference type="Proteomes" id="UP001386955">
    <property type="component" value="Unassembled WGS sequence"/>
</dbReference>
<reference evidence="5 6" key="1">
    <citation type="submission" date="2024-01" db="EMBL/GenBank/DDBJ databases">
        <title>The genomes of 5 underutilized Papilionoideae crops provide insights into root nodulation and disease resistanc.</title>
        <authorList>
            <person name="Jiang F."/>
        </authorList>
    </citation>
    <scope>NUCLEOTIDE SEQUENCE [LARGE SCALE GENOMIC DNA]</scope>
    <source>
        <strain evidence="5">DUOXIRENSHENG_FW03</strain>
        <tissue evidence="5">Leaves</tissue>
    </source>
</reference>
<dbReference type="PANTHER" id="PTHR10091:SF0">
    <property type="entry name" value="GALACTOSE MUTAROTASE"/>
    <property type="match status" value="1"/>
</dbReference>
<evidence type="ECO:0008006" key="7">
    <source>
        <dbReference type="Google" id="ProtNLM"/>
    </source>
</evidence>
<dbReference type="AlphaFoldDB" id="A0AAN9SDB1"/>
<comment type="caution">
    <text evidence="5">The sequence shown here is derived from an EMBL/GenBank/DDBJ whole genome shotgun (WGS) entry which is preliminary data.</text>
</comment>
<keyword evidence="3" id="KW-0119">Carbohydrate metabolism</keyword>